<feature type="transmembrane region" description="Helical" evidence="4">
    <location>
        <begin position="185"/>
        <end position="210"/>
    </location>
</feature>
<comment type="caution">
    <text evidence="6">The sequence shown here is derived from an EMBL/GenBank/DDBJ whole genome shotgun (WGS) entry which is preliminary data.</text>
</comment>
<proteinExistence type="predicted"/>
<dbReference type="InterPro" id="IPR050327">
    <property type="entry name" value="Proton-linked_MCT"/>
</dbReference>
<evidence type="ECO:0000256" key="2">
    <source>
        <dbReference type="ARBA" id="ARBA00022989"/>
    </source>
</evidence>
<feature type="transmembrane region" description="Helical" evidence="4">
    <location>
        <begin position="216"/>
        <end position="236"/>
    </location>
</feature>
<dbReference type="PANTHER" id="PTHR11360:SF284">
    <property type="entry name" value="EG:103B4.3 PROTEIN-RELATED"/>
    <property type="match status" value="1"/>
</dbReference>
<evidence type="ECO:0000256" key="4">
    <source>
        <dbReference type="SAM" id="Phobius"/>
    </source>
</evidence>
<dbReference type="EMBL" id="WHNP01000093">
    <property type="protein sequence ID" value="MPW23153.1"/>
    <property type="molecule type" value="Genomic_DNA"/>
</dbReference>
<feature type="transmembrane region" description="Helical" evidence="4">
    <location>
        <begin position="309"/>
        <end position="328"/>
    </location>
</feature>
<feature type="transmembrane region" description="Helical" evidence="4">
    <location>
        <begin position="57"/>
        <end position="82"/>
    </location>
</feature>
<protein>
    <submittedName>
        <fullName evidence="6">MFS transporter</fullName>
    </submittedName>
</protein>
<evidence type="ECO:0000259" key="5">
    <source>
        <dbReference type="PROSITE" id="PS50850"/>
    </source>
</evidence>
<sequence>MHAPSMRCLRAFSMRSSCASIFRQRRGRHRMAKSMTTAALPQRIDEPQAVSTRNKAWIVFGAALGLTCGFGPFFFSVAGVFLKPLAASFHWGRADVALLPMLAMFGNAVGAPIVGYMADRRGWAKVIGWAIVLFSLGLLLLALVPPNHLLFGMVGAFIGICGAATSAVGYVGILPGAFNKRLGMALGVAMLGTGIGGFAMPMIAVTLLHYVDWRQAYRVLAAGALVLGFVAHRIIFRNYKAVSAHSEARTERLLDEEPDDGIELTLRQALRSFRFWLLAFVFFLVSCSVLGGFVHLAPFVSDRGLGRDVAAQAAAVVGIGLAVARVGIGAVLDRAFAPLVASVACLAGAAVFLVLTTDFIRLPGMVMLSALVLGLATGSEGDLIPYLARRYFGKRHLGAIYGALFGISTLGGAIGPFVYGTVFDHFKSYAPIHEVSSVLCLFCAGAILMLGRYPDRAASTTLAPRAAH</sequence>
<accession>A0A7X1NKI9</accession>
<feature type="transmembrane region" description="Helical" evidence="4">
    <location>
        <begin position="150"/>
        <end position="173"/>
    </location>
</feature>
<name>A0A7X1NKI9_9BURK</name>
<feature type="transmembrane region" description="Helical" evidence="4">
    <location>
        <begin position="126"/>
        <end position="144"/>
    </location>
</feature>
<dbReference type="InterPro" id="IPR036259">
    <property type="entry name" value="MFS_trans_sf"/>
</dbReference>
<dbReference type="InterPro" id="IPR011701">
    <property type="entry name" value="MFS"/>
</dbReference>
<keyword evidence="1 4" id="KW-0812">Transmembrane</keyword>
<feature type="transmembrane region" description="Helical" evidence="4">
    <location>
        <begin position="399"/>
        <end position="419"/>
    </location>
</feature>
<dbReference type="AlphaFoldDB" id="A0A7X1NKI9"/>
<feature type="transmembrane region" description="Helical" evidence="4">
    <location>
        <begin position="94"/>
        <end position="114"/>
    </location>
</feature>
<keyword evidence="7" id="KW-1185">Reference proteome</keyword>
<evidence type="ECO:0000256" key="1">
    <source>
        <dbReference type="ARBA" id="ARBA00022692"/>
    </source>
</evidence>
<feature type="transmembrane region" description="Helical" evidence="4">
    <location>
        <begin position="275"/>
        <end position="297"/>
    </location>
</feature>
<feature type="transmembrane region" description="Helical" evidence="4">
    <location>
        <begin position="431"/>
        <end position="450"/>
    </location>
</feature>
<dbReference type="PROSITE" id="PS50850">
    <property type="entry name" value="MFS"/>
    <property type="match status" value="1"/>
</dbReference>
<evidence type="ECO:0000256" key="3">
    <source>
        <dbReference type="ARBA" id="ARBA00023136"/>
    </source>
</evidence>
<dbReference type="GO" id="GO:0022857">
    <property type="term" value="F:transmembrane transporter activity"/>
    <property type="evidence" value="ECO:0007669"/>
    <property type="project" value="InterPro"/>
</dbReference>
<dbReference type="Gene3D" id="1.20.1250.20">
    <property type="entry name" value="MFS general substrate transporter like domains"/>
    <property type="match status" value="1"/>
</dbReference>
<dbReference type="Pfam" id="PF07690">
    <property type="entry name" value="MFS_1"/>
    <property type="match status" value="1"/>
</dbReference>
<keyword evidence="2 4" id="KW-1133">Transmembrane helix</keyword>
<feature type="transmembrane region" description="Helical" evidence="4">
    <location>
        <begin position="360"/>
        <end position="378"/>
    </location>
</feature>
<reference evidence="6 7" key="1">
    <citation type="submission" date="2019-10" db="EMBL/GenBank/DDBJ databases">
        <title>Paraburkholderia sp. isolated from nodules of Mimosa pudica from Brazilian Atlantic Forest soils.</title>
        <authorList>
            <person name="Paulitsch F."/>
            <person name="Hungria M."/>
            <person name="Dall'Agnol R."/>
        </authorList>
    </citation>
    <scope>NUCLEOTIDE SEQUENCE [LARGE SCALE GENOMIC DNA]</scope>
    <source>
        <strain evidence="6 7">CNPSo 3157</strain>
    </source>
</reference>
<keyword evidence="3 4" id="KW-0472">Membrane</keyword>
<evidence type="ECO:0000313" key="7">
    <source>
        <dbReference type="Proteomes" id="UP000484381"/>
    </source>
</evidence>
<dbReference type="SUPFAM" id="SSF103473">
    <property type="entry name" value="MFS general substrate transporter"/>
    <property type="match status" value="1"/>
</dbReference>
<dbReference type="InterPro" id="IPR020846">
    <property type="entry name" value="MFS_dom"/>
</dbReference>
<dbReference type="Proteomes" id="UP000484381">
    <property type="component" value="Unassembled WGS sequence"/>
</dbReference>
<feature type="domain" description="Major facilitator superfamily (MFS) profile" evidence="5">
    <location>
        <begin position="57"/>
        <end position="457"/>
    </location>
</feature>
<organism evidence="6 7">
    <name type="scientific">Paraburkholderia franconis</name>
    <dbReference type="NCBI Taxonomy" id="2654983"/>
    <lineage>
        <taxon>Bacteria</taxon>
        <taxon>Pseudomonadati</taxon>
        <taxon>Pseudomonadota</taxon>
        <taxon>Betaproteobacteria</taxon>
        <taxon>Burkholderiales</taxon>
        <taxon>Burkholderiaceae</taxon>
        <taxon>Paraburkholderia</taxon>
    </lineage>
</organism>
<feature type="transmembrane region" description="Helical" evidence="4">
    <location>
        <begin position="335"/>
        <end position="354"/>
    </location>
</feature>
<evidence type="ECO:0000313" key="6">
    <source>
        <dbReference type="EMBL" id="MPW23153.1"/>
    </source>
</evidence>
<gene>
    <name evidence="6" type="ORF">GCT13_41880</name>
</gene>
<dbReference type="PANTHER" id="PTHR11360">
    <property type="entry name" value="MONOCARBOXYLATE TRANSPORTER"/>
    <property type="match status" value="1"/>
</dbReference>